<feature type="transmembrane region" description="Helical" evidence="6">
    <location>
        <begin position="12"/>
        <end position="30"/>
    </location>
</feature>
<dbReference type="CDD" id="cd00685">
    <property type="entry name" value="Trans_IPPS_HT"/>
    <property type="match status" value="1"/>
</dbReference>
<dbReference type="InterPro" id="IPR039702">
    <property type="entry name" value="FPS1-like"/>
</dbReference>
<name>A0A0H5QH46_9EUKA</name>
<dbReference type="InterPro" id="IPR000092">
    <property type="entry name" value="Polyprenyl_synt"/>
</dbReference>
<dbReference type="PANTHER" id="PTHR11525">
    <property type="entry name" value="FARNESYL-PYROPHOSPHATE SYNTHETASE"/>
    <property type="match status" value="1"/>
</dbReference>
<accession>A0A0H5QH46</accession>
<evidence type="ECO:0000313" key="7">
    <source>
        <dbReference type="EMBL" id="CRZ01293.1"/>
    </source>
</evidence>
<keyword evidence="6" id="KW-1133">Transmembrane helix</keyword>
<dbReference type="GO" id="GO:0004337">
    <property type="term" value="F:(2E,6E)-farnesyl diphosphate synthase activity"/>
    <property type="evidence" value="ECO:0007669"/>
    <property type="project" value="TreeGrafter"/>
</dbReference>
<dbReference type="SFLD" id="SFLDS00005">
    <property type="entry name" value="Isoprenoid_Synthase_Type_I"/>
    <property type="match status" value="1"/>
</dbReference>
<evidence type="ECO:0000256" key="1">
    <source>
        <dbReference type="ARBA" id="ARBA00001946"/>
    </source>
</evidence>
<dbReference type="InterPro" id="IPR008949">
    <property type="entry name" value="Isoprenoid_synthase_dom_sf"/>
</dbReference>
<comment type="cofactor">
    <cofactor evidence="1">
        <name>Mg(2+)</name>
        <dbReference type="ChEBI" id="CHEBI:18420"/>
    </cofactor>
</comment>
<evidence type="ECO:0008006" key="8">
    <source>
        <dbReference type="Google" id="ProtNLM"/>
    </source>
</evidence>
<dbReference type="Pfam" id="PF00348">
    <property type="entry name" value="polyprenyl_synt"/>
    <property type="match status" value="1"/>
</dbReference>
<dbReference type="EMBL" id="HACM01000851">
    <property type="protein sequence ID" value="CRZ01293.1"/>
    <property type="molecule type" value="Transcribed_RNA"/>
</dbReference>
<evidence type="ECO:0000256" key="3">
    <source>
        <dbReference type="ARBA" id="ARBA00022723"/>
    </source>
</evidence>
<keyword evidence="6" id="KW-0812">Transmembrane</keyword>
<keyword evidence="3" id="KW-0479">Metal-binding</keyword>
<keyword evidence="4" id="KW-0460">Magnesium</keyword>
<protein>
    <recommendedName>
        <fullName evidence="8">Farnesyl pyrophosphate synthase</fullName>
    </recommendedName>
</protein>
<keyword evidence="6" id="KW-0472">Membrane</keyword>
<keyword evidence="2 5" id="KW-0808">Transferase</keyword>
<reference evidence="7" key="1">
    <citation type="submission" date="2015-04" db="EMBL/GenBank/DDBJ databases">
        <title>The genome sequence of the plant pathogenic Rhizarian Plasmodiophora brassicae reveals insights in its biotrophic life cycle and the origin of chitin synthesis.</title>
        <authorList>
            <person name="Schwelm A."/>
            <person name="Fogelqvist J."/>
            <person name="Knaust A."/>
            <person name="Julke S."/>
            <person name="Lilja T."/>
            <person name="Dhandapani V."/>
            <person name="Bonilla-Rosso G."/>
            <person name="Karlsson M."/>
            <person name="Shevchenko A."/>
            <person name="Choi S.R."/>
            <person name="Kim H.G."/>
            <person name="Park J.Y."/>
            <person name="Lim Y.P."/>
            <person name="Ludwig-Muller J."/>
            <person name="Dixelius C."/>
        </authorList>
    </citation>
    <scope>NUCLEOTIDE SEQUENCE</scope>
    <source>
        <tissue evidence="7">Potato root galls</tissue>
    </source>
</reference>
<evidence type="ECO:0000256" key="4">
    <source>
        <dbReference type="ARBA" id="ARBA00022842"/>
    </source>
</evidence>
<dbReference type="GO" id="GO:0005737">
    <property type="term" value="C:cytoplasm"/>
    <property type="evidence" value="ECO:0007669"/>
    <property type="project" value="TreeGrafter"/>
</dbReference>
<dbReference type="SUPFAM" id="SSF48576">
    <property type="entry name" value="Terpenoid synthases"/>
    <property type="match status" value="1"/>
</dbReference>
<organism evidence="7">
    <name type="scientific">Spongospora subterranea</name>
    <dbReference type="NCBI Taxonomy" id="70186"/>
    <lineage>
        <taxon>Eukaryota</taxon>
        <taxon>Sar</taxon>
        <taxon>Rhizaria</taxon>
        <taxon>Endomyxa</taxon>
        <taxon>Phytomyxea</taxon>
        <taxon>Plasmodiophorida</taxon>
        <taxon>Plasmodiophoridae</taxon>
        <taxon>Spongospora</taxon>
    </lineage>
</organism>
<dbReference type="GO" id="GO:0046872">
    <property type="term" value="F:metal ion binding"/>
    <property type="evidence" value="ECO:0007669"/>
    <property type="project" value="UniProtKB-KW"/>
</dbReference>
<evidence type="ECO:0000256" key="6">
    <source>
        <dbReference type="SAM" id="Phobius"/>
    </source>
</evidence>
<proteinExistence type="inferred from homology"/>
<dbReference type="PANTHER" id="PTHR11525:SF0">
    <property type="entry name" value="FARNESYL PYROPHOSPHATE SYNTHASE"/>
    <property type="match status" value="1"/>
</dbReference>
<dbReference type="GO" id="GO:0045337">
    <property type="term" value="P:farnesyl diphosphate biosynthetic process"/>
    <property type="evidence" value="ECO:0007669"/>
    <property type="project" value="TreeGrafter"/>
</dbReference>
<dbReference type="GO" id="GO:0004161">
    <property type="term" value="F:dimethylallyltranstransferase activity"/>
    <property type="evidence" value="ECO:0007669"/>
    <property type="project" value="TreeGrafter"/>
</dbReference>
<dbReference type="Gene3D" id="1.10.600.10">
    <property type="entry name" value="Farnesyl Diphosphate Synthase"/>
    <property type="match status" value="1"/>
</dbReference>
<dbReference type="AlphaFoldDB" id="A0A0H5QH46"/>
<comment type="similarity">
    <text evidence="5">Belongs to the FPP/GGPP synthase family.</text>
</comment>
<evidence type="ECO:0000256" key="2">
    <source>
        <dbReference type="ARBA" id="ARBA00022679"/>
    </source>
</evidence>
<sequence>MSQAGYSNHKAAILFGLAAASGVAVGWFSGSRRRELRRSQLALCQKCPLSVRLSLADPSIDWSSSDLMEATFQSSLDPLVNAFIAHIESFGVPEAFLDRIRHMCMYNILGGKYNRGNILVGNTRDLCHASGIDFRSVVGSALVLGWCIEVLQASFLVADDVMDGSITRRQKPCWYKLPEVQMDAVNDALLLESLVFWLIQEEFPSSANPQLYITVNDLFRNVTFKTEIGQLMDLLSQPQGARGPDVLQRFSADNLRLIVDYKTAYYSFYVPIACSMILTGFDNTEQLQVAERISMLLGEKFQAQDDFLDCYGDPATIGKIGTDIQDHKCTWLLVQALRKATPAQRKVIETHLGVNDPASIAKIKAVYDEMDMRAMFEAAELQSHERIANLIFDKGNIVPTIAFQRALGLIHERSK</sequence>
<evidence type="ECO:0000256" key="5">
    <source>
        <dbReference type="RuleBase" id="RU004466"/>
    </source>
</evidence>